<gene>
    <name evidence="2" type="ORF">ACFFLM_04975</name>
</gene>
<keyword evidence="1" id="KW-0812">Transmembrane</keyword>
<keyword evidence="3" id="KW-1185">Reference proteome</keyword>
<protein>
    <submittedName>
        <fullName evidence="2">Uncharacterized protein</fullName>
    </submittedName>
</protein>
<evidence type="ECO:0000313" key="2">
    <source>
        <dbReference type="EMBL" id="MFB9991331.1"/>
    </source>
</evidence>
<keyword evidence="1" id="KW-0472">Membrane</keyword>
<dbReference type="RefSeq" id="WP_380006145.1">
    <property type="nucleotide sequence ID" value="NZ_JBHLYR010000013.1"/>
</dbReference>
<proteinExistence type="predicted"/>
<feature type="transmembrane region" description="Helical" evidence="1">
    <location>
        <begin position="36"/>
        <end position="58"/>
    </location>
</feature>
<accession>A0ABV6AXJ3</accession>
<organism evidence="2 3">
    <name type="scientific">Deinococcus oregonensis</name>
    <dbReference type="NCBI Taxonomy" id="1805970"/>
    <lineage>
        <taxon>Bacteria</taxon>
        <taxon>Thermotogati</taxon>
        <taxon>Deinococcota</taxon>
        <taxon>Deinococci</taxon>
        <taxon>Deinococcales</taxon>
        <taxon>Deinococcaceae</taxon>
        <taxon>Deinococcus</taxon>
    </lineage>
</organism>
<evidence type="ECO:0000313" key="3">
    <source>
        <dbReference type="Proteomes" id="UP001589733"/>
    </source>
</evidence>
<dbReference type="Proteomes" id="UP001589733">
    <property type="component" value="Unassembled WGS sequence"/>
</dbReference>
<name>A0ABV6AXJ3_9DEIO</name>
<keyword evidence="1" id="KW-1133">Transmembrane helix</keyword>
<sequence>MDPKAPFLSGSELLQRILQLVVLGGLGDFLLPMGPVWLKPLVMLAAVLGALSVPVGVVHRSSAQRAVSVSLETEDQQVVLEAPQED</sequence>
<reference evidence="2 3" key="1">
    <citation type="submission" date="2024-09" db="EMBL/GenBank/DDBJ databases">
        <authorList>
            <person name="Sun Q."/>
            <person name="Mori K."/>
        </authorList>
    </citation>
    <scope>NUCLEOTIDE SEQUENCE [LARGE SCALE GENOMIC DNA]</scope>
    <source>
        <strain evidence="2 3">JCM 13503</strain>
    </source>
</reference>
<evidence type="ECO:0000256" key="1">
    <source>
        <dbReference type="SAM" id="Phobius"/>
    </source>
</evidence>
<dbReference type="EMBL" id="JBHLYR010000013">
    <property type="protein sequence ID" value="MFB9991331.1"/>
    <property type="molecule type" value="Genomic_DNA"/>
</dbReference>
<comment type="caution">
    <text evidence="2">The sequence shown here is derived from an EMBL/GenBank/DDBJ whole genome shotgun (WGS) entry which is preliminary data.</text>
</comment>